<sequence>MHVRVFSWRRWRYECRQCRLPWRGKFERCQGQPFEEAYPAPSFSWNSPTILVTYALTRAQESRATGGQW</sequence>
<evidence type="ECO:0000313" key="2">
    <source>
        <dbReference type="Proteomes" id="UP000642070"/>
    </source>
</evidence>
<accession>A0A917UI01</accession>
<dbReference type="AlphaFoldDB" id="A0A917UI01"/>
<organism evidence="1 2">
    <name type="scientific">Dactylosporangium sucinum</name>
    <dbReference type="NCBI Taxonomy" id="1424081"/>
    <lineage>
        <taxon>Bacteria</taxon>
        <taxon>Bacillati</taxon>
        <taxon>Actinomycetota</taxon>
        <taxon>Actinomycetes</taxon>
        <taxon>Micromonosporales</taxon>
        <taxon>Micromonosporaceae</taxon>
        <taxon>Dactylosporangium</taxon>
    </lineage>
</organism>
<dbReference type="Proteomes" id="UP000642070">
    <property type="component" value="Unassembled WGS sequence"/>
</dbReference>
<reference evidence="1" key="2">
    <citation type="submission" date="2020-09" db="EMBL/GenBank/DDBJ databases">
        <authorList>
            <person name="Sun Q."/>
            <person name="Ohkuma M."/>
        </authorList>
    </citation>
    <scope>NUCLEOTIDE SEQUENCE</scope>
    <source>
        <strain evidence="1">JCM 19831</strain>
    </source>
</reference>
<keyword evidence="2" id="KW-1185">Reference proteome</keyword>
<dbReference type="EMBL" id="BMPI01000142">
    <property type="protein sequence ID" value="GGM90294.1"/>
    <property type="molecule type" value="Genomic_DNA"/>
</dbReference>
<comment type="caution">
    <text evidence="1">The sequence shown here is derived from an EMBL/GenBank/DDBJ whole genome shotgun (WGS) entry which is preliminary data.</text>
</comment>
<reference evidence="1" key="1">
    <citation type="journal article" date="2014" name="Int. J. Syst. Evol. Microbiol.">
        <title>Complete genome sequence of Corynebacterium casei LMG S-19264T (=DSM 44701T), isolated from a smear-ripened cheese.</title>
        <authorList>
            <consortium name="US DOE Joint Genome Institute (JGI-PGF)"/>
            <person name="Walter F."/>
            <person name="Albersmeier A."/>
            <person name="Kalinowski J."/>
            <person name="Ruckert C."/>
        </authorList>
    </citation>
    <scope>NUCLEOTIDE SEQUENCE</scope>
    <source>
        <strain evidence="1">JCM 19831</strain>
    </source>
</reference>
<evidence type="ECO:0000313" key="1">
    <source>
        <dbReference type="EMBL" id="GGM90294.1"/>
    </source>
</evidence>
<name>A0A917UI01_9ACTN</name>
<gene>
    <name evidence="1" type="ORF">GCM10007977_110400</name>
</gene>
<protein>
    <submittedName>
        <fullName evidence="1">Uncharacterized protein</fullName>
    </submittedName>
</protein>
<proteinExistence type="predicted"/>